<reference evidence="1 2" key="1">
    <citation type="submission" date="2024-09" db="EMBL/GenBank/DDBJ databases">
        <authorList>
            <person name="Sun Q."/>
            <person name="Mori K."/>
        </authorList>
    </citation>
    <scope>NUCLEOTIDE SEQUENCE [LARGE SCALE GENOMIC DNA]</scope>
    <source>
        <strain evidence="1 2">JCM 13503</strain>
    </source>
</reference>
<gene>
    <name evidence="1" type="ORF">ACFFLM_17200</name>
</gene>
<proteinExistence type="predicted"/>
<dbReference type="Proteomes" id="UP001589733">
    <property type="component" value="Unassembled WGS sequence"/>
</dbReference>
<evidence type="ECO:0000313" key="1">
    <source>
        <dbReference type="EMBL" id="MFB9993700.1"/>
    </source>
</evidence>
<keyword evidence="2" id="KW-1185">Reference proteome</keyword>
<dbReference type="RefSeq" id="WP_380013040.1">
    <property type="nucleotide sequence ID" value="NZ_JBHLYR010000052.1"/>
</dbReference>
<name>A0ABV6B1X8_9DEIO</name>
<organism evidence="1 2">
    <name type="scientific">Deinococcus oregonensis</name>
    <dbReference type="NCBI Taxonomy" id="1805970"/>
    <lineage>
        <taxon>Bacteria</taxon>
        <taxon>Thermotogati</taxon>
        <taxon>Deinococcota</taxon>
        <taxon>Deinococci</taxon>
        <taxon>Deinococcales</taxon>
        <taxon>Deinococcaceae</taxon>
        <taxon>Deinococcus</taxon>
    </lineage>
</organism>
<sequence>MLLSRAAPNHLTLQTPWGGAAGVPIGPVHTQPEFRSYLGSLRPLLLGVPVPPNGHPGLYMARLSGPLFVCNTRAVVCLRRDVNVAVNVAVNVRVLPVGQTSLPMPLALTDAVLQPCR</sequence>
<evidence type="ECO:0000313" key="2">
    <source>
        <dbReference type="Proteomes" id="UP001589733"/>
    </source>
</evidence>
<protein>
    <submittedName>
        <fullName evidence="1">Uncharacterized protein</fullName>
    </submittedName>
</protein>
<accession>A0ABV6B1X8</accession>
<comment type="caution">
    <text evidence="1">The sequence shown here is derived from an EMBL/GenBank/DDBJ whole genome shotgun (WGS) entry which is preliminary data.</text>
</comment>
<dbReference type="EMBL" id="JBHLYR010000052">
    <property type="protein sequence ID" value="MFB9993700.1"/>
    <property type="molecule type" value="Genomic_DNA"/>
</dbReference>